<gene>
    <name evidence="2" type="ORF">NCTC10754_02358</name>
</gene>
<dbReference type="AlphaFoldDB" id="A0A449IJY9"/>
<dbReference type="RefSeq" id="WP_133144349.1">
    <property type="nucleotide sequence ID" value="NZ_CAACYJ010000030.1"/>
</dbReference>
<dbReference type="Proteomes" id="UP000330809">
    <property type="component" value="Unassembled WGS sequence"/>
</dbReference>
<dbReference type="EMBL" id="CAACYJ010000030">
    <property type="protein sequence ID" value="VFB19756.1"/>
    <property type="molecule type" value="Genomic_DNA"/>
</dbReference>
<name>A0A449IJY9_PSEFR</name>
<keyword evidence="1" id="KW-0732">Signal</keyword>
<evidence type="ECO:0000313" key="3">
    <source>
        <dbReference type="Proteomes" id="UP000330809"/>
    </source>
</evidence>
<protein>
    <submittedName>
        <fullName evidence="2">Uncharacterized protein</fullName>
    </submittedName>
</protein>
<sequence length="148" mass="16210">MLIKNKRALLAGLAIASVLTASPLLAESRKDYTLSCSANGFTGTAYVTAVRNGDLLFATTTGYTIKAPRESQSRTSANLNLRVWGATKNAWSPWSYSNDNLQQDGVRRPVFVKASVNESRLGAVEVNFIFDKTGTDPRCTAKEMIRKF</sequence>
<organism evidence="2 3">
    <name type="scientific">Pseudomonas fragi</name>
    <dbReference type="NCBI Taxonomy" id="296"/>
    <lineage>
        <taxon>Bacteria</taxon>
        <taxon>Pseudomonadati</taxon>
        <taxon>Pseudomonadota</taxon>
        <taxon>Gammaproteobacteria</taxon>
        <taxon>Pseudomonadales</taxon>
        <taxon>Pseudomonadaceae</taxon>
        <taxon>Pseudomonas</taxon>
    </lineage>
</organism>
<evidence type="ECO:0000313" key="2">
    <source>
        <dbReference type="EMBL" id="VFB19756.1"/>
    </source>
</evidence>
<feature type="signal peptide" evidence="1">
    <location>
        <begin position="1"/>
        <end position="26"/>
    </location>
</feature>
<proteinExistence type="predicted"/>
<feature type="chain" id="PRO_5019096654" evidence="1">
    <location>
        <begin position="27"/>
        <end position="148"/>
    </location>
</feature>
<evidence type="ECO:0000256" key="1">
    <source>
        <dbReference type="SAM" id="SignalP"/>
    </source>
</evidence>
<reference evidence="2 3" key="1">
    <citation type="submission" date="2019-02" db="EMBL/GenBank/DDBJ databases">
        <authorList>
            <consortium name="Pathogen Informatics"/>
        </authorList>
    </citation>
    <scope>NUCLEOTIDE SEQUENCE [LARGE SCALE GENOMIC DNA]</scope>
    <source>
        <strain evidence="2 3">3012STDY7103891</strain>
    </source>
</reference>
<accession>A0A449IJY9</accession>